<feature type="transmembrane region" description="Helical" evidence="14">
    <location>
        <begin position="209"/>
        <end position="227"/>
    </location>
</feature>
<evidence type="ECO:0000256" key="11">
    <source>
        <dbReference type="ARBA" id="ARBA00023136"/>
    </source>
</evidence>
<feature type="region of interest" description="Disordered" evidence="13">
    <location>
        <begin position="655"/>
        <end position="695"/>
    </location>
</feature>
<dbReference type="SUPFAM" id="SSF47384">
    <property type="entry name" value="Homodimeric domain of signal transducing histidine kinase"/>
    <property type="match status" value="1"/>
</dbReference>
<evidence type="ECO:0000256" key="10">
    <source>
        <dbReference type="ARBA" id="ARBA00023012"/>
    </source>
</evidence>
<keyword evidence="6" id="KW-0808">Transferase</keyword>
<keyword evidence="4" id="KW-1003">Cell membrane</keyword>
<feature type="transmembrane region" description="Helical" evidence="14">
    <location>
        <begin position="271"/>
        <end position="292"/>
    </location>
</feature>
<dbReference type="SMART" id="SM00448">
    <property type="entry name" value="REC"/>
    <property type="match status" value="1"/>
</dbReference>
<keyword evidence="7" id="KW-0547">Nucleotide-binding</keyword>
<dbReference type="EC" id="2.7.13.3" evidence="3"/>
<feature type="transmembrane region" description="Helical" evidence="14">
    <location>
        <begin position="233"/>
        <end position="250"/>
    </location>
</feature>
<keyword evidence="18" id="KW-1185">Reference proteome</keyword>
<dbReference type="SUPFAM" id="SSF55874">
    <property type="entry name" value="ATPase domain of HSP90 chaperone/DNA topoisomerase II/histidine kinase"/>
    <property type="match status" value="2"/>
</dbReference>
<keyword evidence="9" id="KW-0067">ATP-binding</keyword>
<evidence type="ECO:0000256" key="8">
    <source>
        <dbReference type="ARBA" id="ARBA00022777"/>
    </source>
</evidence>
<dbReference type="PANTHER" id="PTHR43047">
    <property type="entry name" value="TWO-COMPONENT HISTIDINE PROTEIN KINASE"/>
    <property type="match status" value="1"/>
</dbReference>
<dbReference type="EMBL" id="JACJVO010000010">
    <property type="protein sequence ID" value="MBB6731273.1"/>
    <property type="molecule type" value="Genomic_DNA"/>
</dbReference>
<dbReference type="CDD" id="cd17574">
    <property type="entry name" value="REC_OmpR"/>
    <property type="match status" value="1"/>
</dbReference>
<comment type="subcellular location">
    <subcellularLocation>
        <location evidence="2">Cell membrane</location>
    </subcellularLocation>
</comment>
<feature type="transmembrane region" description="Helical" evidence="14">
    <location>
        <begin position="354"/>
        <end position="375"/>
    </location>
</feature>
<dbReference type="InterPro" id="IPR003661">
    <property type="entry name" value="HisK_dim/P_dom"/>
</dbReference>
<dbReference type="InterPro" id="IPR036097">
    <property type="entry name" value="HisK_dim/P_sf"/>
</dbReference>
<feature type="modified residue" description="4-aspartylphosphate" evidence="12">
    <location>
        <position position="745"/>
    </location>
</feature>
<dbReference type="Pfam" id="PF02518">
    <property type="entry name" value="HATPase_c"/>
    <property type="match status" value="2"/>
</dbReference>
<evidence type="ECO:0000256" key="3">
    <source>
        <dbReference type="ARBA" id="ARBA00012438"/>
    </source>
</evidence>
<dbReference type="SUPFAM" id="SSF49785">
    <property type="entry name" value="Galactose-binding domain-like"/>
    <property type="match status" value="1"/>
</dbReference>
<feature type="transmembrane region" description="Helical" evidence="14">
    <location>
        <begin position="328"/>
        <end position="348"/>
    </location>
</feature>
<dbReference type="GO" id="GO:0009927">
    <property type="term" value="F:histidine phosphotransfer kinase activity"/>
    <property type="evidence" value="ECO:0007669"/>
    <property type="project" value="TreeGrafter"/>
</dbReference>
<dbReference type="GO" id="GO:0005524">
    <property type="term" value="F:ATP binding"/>
    <property type="evidence" value="ECO:0007669"/>
    <property type="project" value="UniProtKB-KW"/>
</dbReference>
<dbReference type="Pfam" id="PF07695">
    <property type="entry name" value="7TMR-DISM_7TM"/>
    <property type="match status" value="1"/>
</dbReference>
<evidence type="ECO:0000256" key="5">
    <source>
        <dbReference type="ARBA" id="ARBA00022553"/>
    </source>
</evidence>
<organism evidence="17 18">
    <name type="scientific">Cohnella zeiphila</name>
    <dbReference type="NCBI Taxonomy" id="2761120"/>
    <lineage>
        <taxon>Bacteria</taxon>
        <taxon>Bacillati</taxon>
        <taxon>Bacillota</taxon>
        <taxon>Bacilli</taxon>
        <taxon>Bacillales</taxon>
        <taxon>Paenibacillaceae</taxon>
        <taxon>Cohnella</taxon>
    </lineage>
</organism>
<dbReference type="InterPro" id="IPR011623">
    <property type="entry name" value="7TMR_DISM_rcpt_extracell_dom1"/>
</dbReference>
<dbReference type="Pfam" id="PF00512">
    <property type="entry name" value="HisKA"/>
    <property type="match status" value="1"/>
</dbReference>
<dbReference type="InterPro" id="IPR003594">
    <property type="entry name" value="HATPase_dom"/>
</dbReference>
<dbReference type="InterPro" id="IPR001789">
    <property type="entry name" value="Sig_transdc_resp-reg_receiver"/>
</dbReference>
<keyword evidence="14" id="KW-1133">Transmembrane helix</keyword>
<name>A0A7X0VWV1_9BACL</name>
<dbReference type="PANTHER" id="PTHR43047:SF72">
    <property type="entry name" value="OSMOSENSING HISTIDINE PROTEIN KINASE SLN1"/>
    <property type="match status" value="1"/>
</dbReference>
<dbReference type="Gene3D" id="3.30.565.10">
    <property type="entry name" value="Histidine kinase-like ATPase, C-terminal domain"/>
    <property type="match status" value="2"/>
</dbReference>
<dbReference type="SUPFAM" id="SSF52172">
    <property type="entry name" value="CheY-like"/>
    <property type="match status" value="1"/>
</dbReference>
<keyword evidence="14" id="KW-0812">Transmembrane</keyword>
<dbReference type="Gene3D" id="1.10.287.130">
    <property type="match status" value="1"/>
</dbReference>
<dbReference type="CDD" id="cd16922">
    <property type="entry name" value="HATPase_EvgS-ArcB-TorS-like"/>
    <property type="match status" value="1"/>
</dbReference>
<feature type="transmembrane region" description="Helical" evidence="14">
    <location>
        <begin position="298"/>
        <end position="316"/>
    </location>
</feature>
<dbReference type="Pfam" id="PF00072">
    <property type="entry name" value="Response_reg"/>
    <property type="match status" value="1"/>
</dbReference>
<evidence type="ECO:0000256" key="13">
    <source>
        <dbReference type="SAM" id="MobiDB-lite"/>
    </source>
</evidence>
<dbReference type="FunFam" id="3.30.565.10:FF:000023">
    <property type="entry name" value="PAS domain-containing sensor histidine kinase"/>
    <property type="match status" value="1"/>
</dbReference>
<dbReference type="GO" id="GO:0000155">
    <property type="term" value="F:phosphorelay sensor kinase activity"/>
    <property type="evidence" value="ECO:0007669"/>
    <property type="project" value="InterPro"/>
</dbReference>
<feature type="domain" description="Histidine kinase" evidence="15">
    <location>
        <begin position="430"/>
        <end position="648"/>
    </location>
</feature>
<evidence type="ECO:0000256" key="7">
    <source>
        <dbReference type="ARBA" id="ARBA00022741"/>
    </source>
</evidence>
<dbReference type="InterPro" id="IPR004358">
    <property type="entry name" value="Sig_transdc_His_kin-like_C"/>
</dbReference>
<feature type="domain" description="Response regulatory" evidence="16">
    <location>
        <begin position="695"/>
        <end position="812"/>
    </location>
</feature>
<dbReference type="InterPro" id="IPR008979">
    <property type="entry name" value="Galactose-bd-like_sf"/>
</dbReference>
<dbReference type="InterPro" id="IPR005467">
    <property type="entry name" value="His_kinase_dom"/>
</dbReference>
<dbReference type="SMART" id="SM00388">
    <property type="entry name" value="HisKA"/>
    <property type="match status" value="1"/>
</dbReference>
<evidence type="ECO:0000256" key="12">
    <source>
        <dbReference type="PROSITE-ProRule" id="PRU00169"/>
    </source>
</evidence>
<keyword evidence="5 12" id="KW-0597">Phosphoprotein</keyword>
<dbReference type="CDD" id="cd00082">
    <property type="entry name" value="HisKA"/>
    <property type="match status" value="1"/>
</dbReference>
<gene>
    <name evidence="17" type="ORF">H7C18_10175</name>
</gene>
<dbReference type="PRINTS" id="PR00344">
    <property type="entry name" value="BCTRLSENSOR"/>
</dbReference>
<evidence type="ECO:0000256" key="14">
    <source>
        <dbReference type="SAM" id="Phobius"/>
    </source>
</evidence>
<evidence type="ECO:0000259" key="15">
    <source>
        <dbReference type="PROSITE" id="PS50109"/>
    </source>
</evidence>
<evidence type="ECO:0000259" key="16">
    <source>
        <dbReference type="PROSITE" id="PS50110"/>
    </source>
</evidence>
<dbReference type="GO" id="GO:0005886">
    <property type="term" value="C:plasma membrane"/>
    <property type="evidence" value="ECO:0007669"/>
    <property type="project" value="UniProtKB-SubCell"/>
</dbReference>
<evidence type="ECO:0000256" key="2">
    <source>
        <dbReference type="ARBA" id="ARBA00004236"/>
    </source>
</evidence>
<evidence type="ECO:0000256" key="4">
    <source>
        <dbReference type="ARBA" id="ARBA00022475"/>
    </source>
</evidence>
<keyword evidence="11 14" id="KW-0472">Membrane</keyword>
<dbReference type="PROSITE" id="PS50110">
    <property type="entry name" value="RESPONSE_REGULATORY"/>
    <property type="match status" value="1"/>
</dbReference>
<evidence type="ECO:0000313" key="18">
    <source>
        <dbReference type="Proteomes" id="UP000564644"/>
    </source>
</evidence>
<proteinExistence type="predicted"/>
<evidence type="ECO:0000313" key="17">
    <source>
        <dbReference type="EMBL" id="MBB6731273.1"/>
    </source>
</evidence>
<evidence type="ECO:0000256" key="1">
    <source>
        <dbReference type="ARBA" id="ARBA00000085"/>
    </source>
</evidence>
<dbReference type="Proteomes" id="UP000564644">
    <property type="component" value="Unassembled WGS sequence"/>
</dbReference>
<protein>
    <recommendedName>
        <fullName evidence="3">histidine kinase</fullName>
        <ecNumber evidence="3">2.7.13.3</ecNumber>
    </recommendedName>
</protein>
<keyword evidence="10" id="KW-0902">Two-component regulatory system</keyword>
<dbReference type="Gene3D" id="2.60.120.260">
    <property type="entry name" value="Galactose-binding domain-like"/>
    <property type="match status" value="1"/>
</dbReference>
<comment type="catalytic activity">
    <reaction evidence="1">
        <text>ATP + protein L-histidine = ADP + protein N-phospho-L-histidine.</text>
        <dbReference type="EC" id="2.7.13.3"/>
    </reaction>
</comment>
<sequence>MAVWPILFVVVLTVSRLAWLSAFHHEQTWHAVKGQLDLREWNAADGGTISLDGQWAFYPGSLLADSQEPQGRAAPDYVQVPGGWNDSLRAGADSPYGYGTYKLVIRVDPGKDYTYAIRLTSVRSSSMLYVNGRLLGQSGQPAADKKDYSPGNNPYSASFTPDRDGVIEIAVEAANYEDPRDSGMIRSVRFGTENAVDRESRLSMSMQEMVAVVFLMQAVYALILFLAGRRENSLLYFALLAVFAMANNLLGSEEKLLSFWFPIGYAWSFKLVYFALTGVAFSLLRCVASQLPASWRRIVSWHAVLCGIAGALALLLDTRPIMQLQPLFVATFAISVGLTVVALFRASVRNLKDSVSWLLAILAFASHLVWLEYYLVTSIKVVYYPFDLIAAMACFASVWIRRYFQVHSETVKLADKLQRADKLKDQFLANTSHELRNPLHGILNVSQAVLEREQRLLRPESVKDLETVLSVGRRMSLMLNDLLDVMSLREGAPRVQRSSFRLQSIAAGVLDMFRLMTEGKPVRLTNRIPDSFPLVFADENRVIQILFNLLHNAVKFTAEGEVTIQGHVRDGKAHIAVSDTGAGMDEETMRRMFEPYEQGDPDRTMIEGGFGLGLSISKQLVELHGGTLRAESVPGRGTEFVFTLPLSDVPDDARKETEISASDPALAAAEAAAASEVSGGSNGPAEPGAPPDLPRILVVDDDPVNLKVVESILSPERLYETKTATSGKEALAMLDEREWDLVVADVMMPGMSGYELTRSIRRRHSVTDLPVLLLTARSQPEDIENGFRAGANDYVTKPVDAMELRSRVKSLTDVKQSVRERLRMEAAWLQAQIQPHFLFNALNSVAALSEVDSDRMRSLLEAFGHFLRNKFKLHRMDELIPVEEELSIVRSYLHIEKERFGDRLRIAWDIDDTAQLSLPPLTIQPLVENAVRHGVMKRAGGGRLLIKLADFGTYAEIAVVDDGAGMDAETLRRVLAGESAGKSGIGLSNTDLRLKRRYGQGLQIKSEPGRGTSVSFVATSSAGGTVRPSNR</sequence>
<evidence type="ECO:0000256" key="9">
    <source>
        <dbReference type="ARBA" id="ARBA00022840"/>
    </source>
</evidence>
<keyword evidence="8" id="KW-0418">Kinase</keyword>
<dbReference type="InterPro" id="IPR011006">
    <property type="entry name" value="CheY-like_superfamily"/>
</dbReference>
<dbReference type="Gene3D" id="3.40.50.2300">
    <property type="match status" value="1"/>
</dbReference>
<dbReference type="PROSITE" id="PS50109">
    <property type="entry name" value="HIS_KIN"/>
    <property type="match status" value="1"/>
</dbReference>
<feature type="compositionally biased region" description="Low complexity" evidence="13">
    <location>
        <begin position="659"/>
        <end position="676"/>
    </location>
</feature>
<accession>A0A7X0VWV1</accession>
<reference evidence="17 18" key="1">
    <citation type="submission" date="2020-08" db="EMBL/GenBank/DDBJ databases">
        <title>Cohnella phylogeny.</title>
        <authorList>
            <person name="Dunlap C."/>
        </authorList>
    </citation>
    <scope>NUCLEOTIDE SEQUENCE [LARGE SCALE GENOMIC DNA]</scope>
    <source>
        <strain evidence="17 18">CBP 2801</strain>
    </source>
</reference>
<dbReference type="AlphaFoldDB" id="A0A7X0VWV1"/>
<comment type="caution">
    <text evidence="17">The sequence shown here is derived from an EMBL/GenBank/DDBJ whole genome shotgun (WGS) entry which is preliminary data.</text>
</comment>
<dbReference type="Pfam" id="PF06580">
    <property type="entry name" value="His_kinase"/>
    <property type="match status" value="1"/>
</dbReference>
<dbReference type="InterPro" id="IPR010559">
    <property type="entry name" value="Sig_transdc_His_kin_internal"/>
</dbReference>
<dbReference type="InterPro" id="IPR036890">
    <property type="entry name" value="HATPase_C_sf"/>
</dbReference>
<evidence type="ECO:0000256" key="6">
    <source>
        <dbReference type="ARBA" id="ARBA00022679"/>
    </source>
</evidence>
<dbReference type="SMART" id="SM00387">
    <property type="entry name" value="HATPase_c"/>
    <property type="match status" value="2"/>
</dbReference>